<accession>A0A6L6YFG6</accession>
<keyword evidence="1" id="KW-0472">Membrane</keyword>
<evidence type="ECO:0000313" key="2">
    <source>
        <dbReference type="EMBL" id="MVX56257.1"/>
    </source>
</evidence>
<sequence>MEFIKRNFGKLLLILFCCGMTAYWFAAPYLAADRILKAAERGKAEQLSSFIDFPALRANLSRQLRNQINVGLMEKDGANGADAANDLSNRLVDEIVTSQGIAALLGSGKVSSKEMTADGKAAEAALAAAGINIDLMKPSDVSGKPMDARYKLSEHYGDNLYQFEIELQNRDKSAEKVLISMERIGFFSWQVNNILLPFSS</sequence>
<name>A0A6L6YFG6_9BURK</name>
<dbReference type="EMBL" id="WSRP01000007">
    <property type="protein sequence ID" value="MVX56257.1"/>
    <property type="molecule type" value="Genomic_DNA"/>
</dbReference>
<evidence type="ECO:0000313" key="3">
    <source>
        <dbReference type="Proteomes" id="UP000472580"/>
    </source>
</evidence>
<dbReference type="OrthoDB" id="9157615at2"/>
<protein>
    <submittedName>
        <fullName evidence="2">DUF2939 domain-containing protein</fullName>
    </submittedName>
</protein>
<feature type="transmembrane region" description="Helical" evidence="1">
    <location>
        <begin position="12"/>
        <end position="31"/>
    </location>
</feature>
<keyword evidence="1" id="KW-1133">Transmembrane helix</keyword>
<reference evidence="2 3" key="1">
    <citation type="submission" date="2019-12" db="EMBL/GenBank/DDBJ databases">
        <title>Microbes associate with the intestines of laboratory mice.</title>
        <authorList>
            <person name="Navarre W."/>
            <person name="Wong E."/>
        </authorList>
    </citation>
    <scope>NUCLEOTIDE SEQUENCE [LARGE SCALE GENOMIC DNA]</scope>
    <source>
        <strain evidence="2 3">NM82_D38</strain>
    </source>
</reference>
<gene>
    <name evidence="2" type="ORF">E5987_03430</name>
</gene>
<keyword evidence="3" id="KW-1185">Reference proteome</keyword>
<evidence type="ECO:0000256" key="1">
    <source>
        <dbReference type="SAM" id="Phobius"/>
    </source>
</evidence>
<keyword evidence="1" id="KW-0812">Transmembrane</keyword>
<dbReference type="AlphaFoldDB" id="A0A6L6YFG6"/>
<organism evidence="2 3">
    <name type="scientific">Parasutterella muris</name>
    <dbReference type="NCBI Taxonomy" id="2565572"/>
    <lineage>
        <taxon>Bacteria</taxon>
        <taxon>Pseudomonadati</taxon>
        <taxon>Pseudomonadota</taxon>
        <taxon>Betaproteobacteria</taxon>
        <taxon>Burkholderiales</taxon>
        <taxon>Sutterellaceae</taxon>
        <taxon>Parasutterella</taxon>
    </lineage>
</organism>
<dbReference type="Pfam" id="PF11159">
    <property type="entry name" value="DUF2939"/>
    <property type="match status" value="1"/>
</dbReference>
<dbReference type="InterPro" id="IPR021330">
    <property type="entry name" value="DUF2939"/>
</dbReference>
<dbReference type="Proteomes" id="UP000472580">
    <property type="component" value="Unassembled WGS sequence"/>
</dbReference>
<comment type="caution">
    <text evidence="2">The sequence shown here is derived from an EMBL/GenBank/DDBJ whole genome shotgun (WGS) entry which is preliminary data.</text>
</comment>
<dbReference type="RefSeq" id="WP_160334693.1">
    <property type="nucleotide sequence ID" value="NZ_WSRP01000007.1"/>
</dbReference>
<proteinExistence type="predicted"/>